<dbReference type="RefSeq" id="WP_238180754.1">
    <property type="nucleotide sequence ID" value="NZ_BPRB01000010.1"/>
</dbReference>
<dbReference type="SUPFAM" id="SSF69618">
    <property type="entry name" value="HemD-like"/>
    <property type="match status" value="1"/>
</dbReference>
<evidence type="ECO:0000313" key="3">
    <source>
        <dbReference type="Proteomes" id="UP001055057"/>
    </source>
</evidence>
<dbReference type="Proteomes" id="UP001055057">
    <property type="component" value="Unassembled WGS sequence"/>
</dbReference>
<proteinExistence type="predicted"/>
<gene>
    <name evidence="2" type="ORF">MPOCJGCO_0197</name>
</gene>
<organism evidence="2 3">
    <name type="scientific">Methylobacterium trifolii</name>
    <dbReference type="NCBI Taxonomy" id="1003092"/>
    <lineage>
        <taxon>Bacteria</taxon>
        <taxon>Pseudomonadati</taxon>
        <taxon>Pseudomonadota</taxon>
        <taxon>Alphaproteobacteria</taxon>
        <taxon>Hyphomicrobiales</taxon>
        <taxon>Methylobacteriaceae</taxon>
        <taxon>Methylobacterium</taxon>
    </lineage>
</organism>
<dbReference type="InterPro" id="IPR036108">
    <property type="entry name" value="4pyrrol_syn_uPrphyn_synt_sf"/>
</dbReference>
<keyword evidence="3" id="KW-1185">Reference proteome</keyword>
<dbReference type="Pfam" id="PF02602">
    <property type="entry name" value="HEM4"/>
    <property type="match status" value="1"/>
</dbReference>
<feature type="domain" description="Tetrapyrrole biosynthesis uroporphyrinogen III synthase" evidence="1">
    <location>
        <begin position="16"/>
        <end position="231"/>
    </location>
</feature>
<dbReference type="InterPro" id="IPR003754">
    <property type="entry name" value="4pyrrol_synth_uPrphyn_synth"/>
</dbReference>
<reference evidence="2" key="2">
    <citation type="submission" date="2021-08" db="EMBL/GenBank/DDBJ databases">
        <authorList>
            <person name="Tani A."/>
            <person name="Ola A."/>
            <person name="Ogura Y."/>
            <person name="Katsura K."/>
            <person name="Hayashi T."/>
        </authorList>
    </citation>
    <scope>NUCLEOTIDE SEQUENCE</scope>
    <source>
        <strain evidence="2">DSM 23632</strain>
    </source>
</reference>
<dbReference type="CDD" id="cd06578">
    <property type="entry name" value="HemD"/>
    <property type="match status" value="1"/>
</dbReference>
<comment type="caution">
    <text evidence="2">The sequence shown here is derived from an EMBL/GenBank/DDBJ whole genome shotgun (WGS) entry which is preliminary data.</text>
</comment>
<protein>
    <recommendedName>
        <fullName evidence="1">Tetrapyrrole biosynthesis uroporphyrinogen III synthase domain-containing protein</fullName>
    </recommendedName>
</protein>
<name>A0ABQ4TTA1_9HYPH</name>
<sequence>MRIWVPRPEPGATRTGERLAAAGHRPLLAPVLVVRPTGAPLPAGMRFDAVLLTSANAVAALAATTEVDSLRGLPVFAVGGRTAGLALQARLGPVTEAGGDARALAALVRETLAPGAHLLHVAGADRKAEPAASLAEAGYALTALVAYAAEAVPALPDSVCAAFAADGLDAALHYSRRSASVALECAETAGYGGAFGALRHYCLSDDVAGPLEAAGVPVHFVATRPREDELLAALR</sequence>
<dbReference type="Gene3D" id="3.40.50.10090">
    <property type="match status" value="2"/>
</dbReference>
<evidence type="ECO:0000259" key="1">
    <source>
        <dbReference type="Pfam" id="PF02602"/>
    </source>
</evidence>
<accession>A0ABQ4TTA1</accession>
<evidence type="ECO:0000313" key="2">
    <source>
        <dbReference type="EMBL" id="GJE58119.1"/>
    </source>
</evidence>
<reference evidence="2" key="1">
    <citation type="journal article" date="2021" name="Front. Microbiol.">
        <title>Comprehensive Comparative Genomics and Phenotyping of Methylobacterium Species.</title>
        <authorList>
            <person name="Alessa O."/>
            <person name="Ogura Y."/>
            <person name="Fujitani Y."/>
            <person name="Takami H."/>
            <person name="Hayashi T."/>
            <person name="Sahin N."/>
            <person name="Tani A."/>
        </authorList>
    </citation>
    <scope>NUCLEOTIDE SEQUENCE</scope>
    <source>
        <strain evidence="2">DSM 23632</strain>
    </source>
</reference>
<dbReference type="EMBL" id="BPRB01000010">
    <property type="protein sequence ID" value="GJE58119.1"/>
    <property type="molecule type" value="Genomic_DNA"/>
</dbReference>